<protein>
    <submittedName>
        <fullName evidence="1">Uncharacterized protein</fullName>
    </submittedName>
</protein>
<reference evidence="1 2" key="1">
    <citation type="submission" date="2018-08" db="EMBL/GenBank/DDBJ databases">
        <title>Freshwater and sediment microbial communities from various areas in North America, analyzing microbe dynamics in response to fracking.</title>
        <authorList>
            <person name="Lamendella R."/>
        </authorList>
    </citation>
    <scope>NUCLEOTIDE SEQUENCE [LARGE SCALE GENOMIC DNA]</scope>
    <source>
        <strain evidence="1 2">DB-1</strain>
    </source>
</reference>
<evidence type="ECO:0000313" key="2">
    <source>
        <dbReference type="Proteomes" id="UP000256530"/>
    </source>
</evidence>
<dbReference type="InterPro" id="IPR046897">
    <property type="entry name" value="ABC-3C_MC6"/>
</dbReference>
<comment type="caution">
    <text evidence="1">The sequence shown here is derived from an EMBL/GenBank/DDBJ whole genome shotgun (WGS) entry which is preliminary data.</text>
</comment>
<sequence length="76" mass="9175">MLINKDGKPVDSVYFIACCILEELRQRESMSIEELYLEIVNKYNKKLKYMDYSLSLNFLFLIDKIELYKGEIRHVY</sequence>
<organism evidence="1 2">
    <name type="scientific">Bacillus mycoides</name>
    <dbReference type="NCBI Taxonomy" id="1405"/>
    <lineage>
        <taxon>Bacteria</taxon>
        <taxon>Bacillati</taxon>
        <taxon>Bacillota</taxon>
        <taxon>Bacilli</taxon>
        <taxon>Bacillales</taxon>
        <taxon>Bacillaceae</taxon>
        <taxon>Bacillus</taxon>
        <taxon>Bacillus cereus group</taxon>
    </lineage>
</organism>
<name>A0A3D9TM82_BACMY</name>
<dbReference type="RefSeq" id="WP_113938577.1">
    <property type="nucleotide sequence ID" value="NZ_QTTY01000043.1"/>
</dbReference>
<dbReference type="Proteomes" id="UP000256530">
    <property type="component" value="Unassembled WGS sequence"/>
</dbReference>
<dbReference type="EMBL" id="QTTY01000043">
    <property type="protein sequence ID" value="REF18328.1"/>
    <property type="molecule type" value="Genomic_DNA"/>
</dbReference>
<dbReference type="Pfam" id="PF20293">
    <property type="entry name" value="MC6"/>
    <property type="match status" value="1"/>
</dbReference>
<accession>A0A3D9TM82</accession>
<evidence type="ECO:0000313" key="1">
    <source>
        <dbReference type="EMBL" id="REF18328.1"/>
    </source>
</evidence>
<proteinExistence type="predicted"/>
<dbReference type="AlphaFoldDB" id="A0A3D9TM82"/>
<gene>
    <name evidence="1" type="ORF">DET55_14331</name>
</gene>